<dbReference type="EMBL" id="GL376635">
    <property type="status" value="NOT_ANNOTATED_CDS"/>
    <property type="molecule type" value="Genomic_DNA"/>
</dbReference>
<organism evidence="1 2">
    <name type="scientific">Globisporangium ultimum (strain ATCC 200006 / CBS 805.95 / DAOM BR144)</name>
    <name type="common">Pythium ultimum</name>
    <dbReference type="NCBI Taxonomy" id="431595"/>
    <lineage>
        <taxon>Eukaryota</taxon>
        <taxon>Sar</taxon>
        <taxon>Stramenopiles</taxon>
        <taxon>Oomycota</taxon>
        <taxon>Peronosporomycetes</taxon>
        <taxon>Pythiales</taxon>
        <taxon>Pythiaceae</taxon>
        <taxon>Globisporangium</taxon>
    </lineage>
</organism>
<dbReference type="AlphaFoldDB" id="K3WP65"/>
<protein>
    <submittedName>
        <fullName evidence="1">Uncharacterized protein</fullName>
    </submittedName>
</protein>
<evidence type="ECO:0000313" key="1">
    <source>
        <dbReference type="EnsemblProtists" id="PYU1_T006757"/>
    </source>
</evidence>
<dbReference type="eggNOG" id="ENOG502SKA4">
    <property type="taxonomic scope" value="Eukaryota"/>
</dbReference>
<dbReference type="HOGENOM" id="CLU_022108_0_0_1"/>
<reference evidence="1" key="3">
    <citation type="submission" date="2015-02" db="UniProtKB">
        <authorList>
            <consortium name="EnsemblProtists"/>
        </authorList>
    </citation>
    <scope>IDENTIFICATION</scope>
    <source>
        <strain evidence="1">DAOM BR144</strain>
    </source>
</reference>
<dbReference type="InParanoid" id="K3WP65"/>
<name>K3WP65_GLOUD</name>
<sequence length="779" mass="86671">MRLCGMLRHVHRLHAVDNDNDDDTLLLEHAVLSLWKRLQRASSQGDGGDADADAARDELLAADNTVWSCMARLLFTSDGTVVNATIAVMHALSVPARYRFCWAADGAEGLLDDDARVQLQERMWHSTWRQFMIEKVRDTHARLFMKKGQKQVDDAADDGQCDAIKEAALCVRLLRILGALVASVRTLWSKNVENVEEVLSLLLSLHTSPIWRIAHSAAVTLLSVLKKRDPAYSDVLLENVFVDSPLNEKTAKWLIDMANKQSAVASFKIAKNKKKVSTIEHERGQLQCAYFDLLIHGASAIDGRHERLLQSMMENADPLQVCTLYLVHNNAELQEKALALLTTLLRDPLIQRSHHASTMCTTLRLSGQLIPVAWLMGHSRNGTATAAANLMECVMLNSPKSDLLRAMVEQGCAIIFHTLSSAPGFPIDNSTMSSPNAGTRASPSSEIMGWVAHEIGKEQVLGASVTSLLRSSNVLLQRNVLLSLLLIARVNPEIKQKLRDKEHFADEVVHVMLEANDDASLAAMLLSALLTWSEKCSTLRLDEGSCSSSFRQQSLKSEKSVGTLIPAAPVDLTLPSGVPASIAIKQNDLVVAEIDGFLLHKLSKVARRWVNTNAMQQPKQEQLSMPLDQFREPTIYLFAELLPKSQQEAVIVLKQQQELTDLFELLELAKYLECSKCWHFTTFAINHRLTATNWFSIFQFAVKTRHPSLMLRAGNVALEHYERGKVATNNSNNSVFDTQQDDVIEGGMVKKDHGSSGRFAELKIAAFQMFQEFFNASQE</sequence>
<reference evidence="2" key="2">
    <citation type="submission" date="2010-04" db="EMBL/GenBank/DDBJ databases">
        <authorList>
            <person name="Buell R."/>
            <person name="Hamilton J."/>
            <person name="Hostetler J."/>
        </authorList>
    </citation>
    <scope>NUCLEOTIDE SEQUENCE [LARGE SCALE GENOMIC DNA]</scope>
    <source>
        <strain evidence="2">DAOM:BR144</strain>
    </source>
</reference>
<dbReference type="EnsemblProtists" id="PYU1_T006757">
    <property type="protein sequence ID" value="PYU1_T006757"/>
    <property type="gene ID" value="PYU1_G006744"/>
</dbReference>
<dbReference type="Proteomes" id="UP000019132">
    <property type="component" value="Unassembled WGS sequence"/>
</dbReference>
<dbReference type="VEuPathDB" id="FungiDB:PYU1_G006744"/>
<evidence type="ECO:0000313" key="2">
    <source>
        <dbReference type="Proteomes" id="UP000019132"/>
    </source>
</evidence>
<reference evidence="2" key="1">
    <citation type="journal article" date="2010" name="Genome Biol.">
        <title>Genome sequence of the necrotrophic plant pathogen Pythium ultimum reveals original pathogenicity mechanisms and effector repertoire.</title>
        <authorList>
            <person name="Levesque C.A."/>
            <person name="Brouwer H."/>
            <person name="Cano L."/>
            <person name="Hamilton J.P."/>
            <person name="Holt C."/>
            <person name="Huitema E."/>
            <person name="Raffaele S."/>
            <person name="Robideau G.P."/>
            <person name="Thines M."/>
            <person name="Win J."/>
            <person name="Zerillo M.M."/>
            <person name="Beakes G.W."/>
            <person name="Boore J.L."/>
            <person name="Busam D."/>
            <person name="Dumas B."/>
            <person name="Ferriera S."/>
            <person name="Fuerstenberg S.I."/>
            <person name="Gachon C.M."/>
            <person name="Gaulin E."/>
            <person name="Govers F."/>
            <person name="Grenville-Briggs L."/>
            <person name="Horner N."/>
            <person name="Hostetler J."/>
            <person name="Jiang R.H."/>
            <person name="Johnson J."/>
            <person name="Krajaejun T."/>
            <person name="Lin H."/>
            <person name="Meijer H.J."/>
            <person name="Moore B."/>
            <person name="Morris P."/>
            <person name="Phuntmart V."/>
            <person name="Puiu D."/>
            <person name="Shetty J."/>
            <person name="Stajich J.E."/>
            <person name="Tripathy S."/>
            <person name="Wawra S."/>
            <person name="van West P."/>
            <person name="Whitty B.R."/>
            <person name="Coutinho P.M."/>
            <person name="Henrissat B."/>
            <person name="Martin F."/>
            <person name="Thomas P.D."/>
            <person name="Tyler B.M."/>
            <person name="De Vries R.P."/>
            <person name="Kamoun S."/>
            <person name="Yandell M."/>
            <person name="Tisserat N."/>
            <person name="Buell C.R."/>
        </authorList>
    </citation>
    <scope>NUCLEOTIDE SEQUENCE</scope>
    <source>
        <strain evidence="2">DAOM:BR144</strain>
    </source>
</reference>
<accession>K3WP65</accession>
<proteinExistence type="predicted"/>
<keyword evidence="2" id="KW-1185">Reference proteome</keyword>